<dbReference type="InterPro" id="IPR000515">
    <property type="entry name" value="MetI-like"/>
</dbReference>
<dbReference type="EMBL" id="BMHQ01000001">
    <property type="protein sequence ID" value="GGE03448.1"/>
    <property type="molecule type" value="Genomic_DNA"/>
</dbReference>
<gene>
    <name evidence="12" type="primary">yvgM</name>
    <name evidence="12" type="ORF">GCM10011571_00380</name>
</gene>
<evidence type="ECO:0000256" key="3">
    <source>
        <dbReference type="ARBA" id="ARBA00022448"/>
    </source>
</evidence>
<feature type="transmembrane region" description="Helical" evidence="9">
    <location>
        <begin position="90"/>
        <end position="108"/>
    </location>
</feature>
<comment type="similarity">
    <text evidence="2 10">Belongs to the binding-protein-dependent transport system permease family. CysTW subfamily.</text>
</comment>
<dbReference type="Gene3D" id="1.10.3720.10">
    <property type="entry name" value="MetI-like"/>
    <property type="match status" value="1"/>
</dbReference>
<keyword evidence="8 9" id="KW-0472">Membrane</keyword>
<evidence type="ECO:0000256" key="9">
    <source>
        <dbReference type="RuleBase" id="RU363032"/>
    </source>
</evidence>
<reference evidence="12" key="2">
    <citation type="submission" date="2020-09" db="EMBL/GenBank/DDBJ databases">
        <authorList>
            <person name="Sun Q."/>
            <person name="Zhou Y."/>
        </authorList>
    </citation>
    <scope>NUCLEOTIDE SEQUENCE</scope>
    <source>
        <strain evidence="12">CGMCC 1.15179</strain>
    </source>
</reference>
<dbReference type="Proteomes" id="UP000625210">
    <property type="component" value="Unassembled WGS sequence"/>
</dbReference>
<dbReference type="GO" id="GO:0005886">
    <property type="term" value="C:plasma membrane"/>
    <property type="evidence" value="ECO:0007669"/>
    <property type="project" value="UniProtKB-SubCell"/>
</dbReference>
<keyword evidence="7 9" id="KW-1133">Transmembrane helix</keyword>
<accession>A0A8J2VGR6</accession>
<evidence type="ECO:0000256" key="2">
    <source>
        <dbReference type="ARBA" id="ARBA00007069"/>
    </source>
</evidence>
<evidence type="ECO:0000256" key="8">
    <source>
        <dbReference type="ARBA" id="ARBA00023136"/>
    </source>
</evidence>
<protein>
    <recommendedName>
        <fullName evidence="10">Molybdenum transport system permease</fullName>
    </recommendedName>
</protein>
<name>A0A8J2VGR6_9BACL</name>
<feature type="domain" description="ABC transmembrane type-1" evidence="11">
    <location>
        <begin position="11"/>
        <end position="215"/>
    </location>
</feature>
<reference evidence="12" key="1">
    <citation type="journal article" date="2014" name="Int. J. Syst. Evol. Microbiol.">
        <title>Complete genome sequence of Corynebacterium casei LMG S-19264T (=DSM 44701T), isolated from a smear-ripened cheese.</title>
        <authorList>
            <consortium name="US DOE Joint Genome Institute (JGI-PGF)"/>
            <person name="Walter F."/>
            <person name="Albersmeier A."/>
            <person name="Kalinowski J."/>
            <person name="Ruckert C."/>
        </authorList>
    </citation>
    <scope>NUCLEOTIDE SEQUENCE</scope>
    <source>
        <strain evidence="12">CGMCC 1.15179</strain>
    </source>
</reference>
<evidence type="ECO:0000259" key="11">
    <source>
        <dbReference type="PROSITE" id="PS50928"/>
    </source>
</evidence>
<dbReference type="AlphaFoldDB" id="A0A8J2VGR6"/>
<comment type="caution">
    <text evidence="12">The sequence shown here is derived from an EMBL/GenBank/DDBJ whole genome shotgun (WGS) entry which is preliminary data.</text>
</comment>
<organism evidence="12 13">
    <name type="scientific">Marinithermofilum abyssi</name>
    <dbReference type="NCBI Taxonomy" id="1571185"/>
    <lineage>
        <taxon>Bacteria</taxon>
        <taxon>Bacillati</taxon>
        <taxon>Bacillota</taxon>
        <taxon>Bacilli</taxon>
        <taxon>Bacillales</taxon>
        <taxon>Thermoactinomycetaceae</taxon>
        <taxon>Marinithermofilum</taxon>
    </lineage>
</organism>
<feature type="transmembrane region" description="Helical" evidence="9">
    <location>
        <begin position="49"/>
        <end position="70"/>
    </location>
</feature>
<dbReference type="GO" id="GO:0015098">
    <property type="term" value="F:molybdate ion transmembrane transporter activity"/>
    <property type="evidence" value="ECO:0007669"/>
    <property type="project" value="UniProtKB-UniRule"/>
</dbReference>
<feature type="transmembrane region" description="Helical" evidence="9">
    <location>
        <begin position="197"/>
        <end position="219"/>
    </location>
</feature>
<dbReference type="PANTHER" id="PTHR30183:SF3">
    <property type="entry name" value="MOLYBDENUM TRANSPORT SYSTEM PERMEASE PROTEIN MODB"/>
    <property type="match status" value="1"/>
</dbReference>
<feature type="transmembrane region" description="Helical" evidence="9">
    <location>
        <begin position="20"/>
        <end position="37"/>
    </location>
</feature>
<keyword evidence="3 9" id="KW-0813">Transport</keyword>
<dbReference type="InterPro" id="IPR011867">
    <property type="entry name" value="ModB_ABC"/>
</dbReference>
<evidence type="ECO:0000256" key="4">
    <source>
        <dbReference type="ARBA" id="ARBA00022475"/>
    </source>
</evidence>
<dbReference type="Pfam" id="PF00528">
    <property type="entry name" value="BPD_transp_1"/>
    <property type="match status" value="1"/>
</dbReference>
<evidence type="ECO:0000256" key="1">
    <source>
        <dbReference type="ARBA" id="ARBA00004651"/>
    </source>
</evidence>
<comment type="function">
    <text evidence="10">Part of the binding-protein-dependent transport system for molybdenum; probably responsible for the translocation of the substrate across the membrane.</text>
</comment>
<sequence length="222" mass="24752">MMTAMEFWSPVTVSLQVTVAASWFSFLLALAAAWASTRRRWANHVAMETLFMLPLVLPPSVVGYGLLVLLGRESWFGQWLETLWGQPLVFTWWAAVIAATVVAFPLIYQTLKSGFHSHDPELADAARTMGAQEWQIFRYIILPLSWRHLVTGYILGFARALGEFGATLMVAGNIPGKTQTLPTAIYLAVEAGQEETALSWVLMVVLFSFLLMAVSRVMLRKA</sequence>
<dbReference type="SUPFAM" id="SSF161098">
    <property type="entry name" value="MetI-like"/>
    <property type="match status" value="1"/>
</dbReference>
<keyword evidence="6 9" id="KW-0812">Transmembrane</keyword>
<dbReference type="PANTHER" id="PTHR30183">
    <property type="entry name" value="MOLYBDENUM TRANSPORT SYSTEM PERMEASE PROTEIN MODB"/>
    <property type="match status" value="1"/>
</dbReference>
<keyword evidence="4 10" id="KW-1003">Cell membrane</keyword>
<dbReference type="PROSITE" id="PS50928">
    <property type="entry name" value="ABC_TM1"/>
    <property type="match status" value="1"/>
</dbReference>
<evidence type="ECO:0000256" key="6">
    <source>
        <dbReference type="ARBA" id="ARBA00022692"/>
    </source>
</evidence>
<dbReference type="InterPro" id="IPR035906">
    <property type="entry name" value="MetI-like_sf"/>
</dbReference>
<keyword evidence="13" id="KW-1185">Reference proteome</keyword>
<dbReference type="CDD" id="cd06261">
    <property type="entry name" value="TM_PBP2"/>
    <property type="match status" value="1"/>
</dbReference>
<evidence type="ECO:0000256" key="5">
    <source>
        <dbReference type="ARBA" id="ARBA00022505"/>
    </source>
</evidence>
<keyword evidence="5 10" id="KW-0500">Molybdenum</keyword>
<dbReference type="NCBIfam" id="TIGR02141">
    <property type="entry name" value="modB_ABC"/>
    <property type="match status" value="1"/>
</dbReference>
<feature type="transmembrane region" description="Helical" evidence="9">
    <location>
        <begin position="136"/>
        <end position="158"/>
    </location>
</feature>
<evidence type="ECO:0000256" key="7">
    <source>
        <dbReference type="ARBA" id="ARBA00022989"/>
    </source>
</evidence>
<evidence type="ECO:0000256" key="10">
    <source>
        <dbReference type="RuleBase" id="RU365097"/>
    </source>
</evidence>
<proteinExistence type="inferred from homology"/>
<evidence type="ECO:0000313" key="12">
    <source>
        <dbReference type="EMBL" id="GGE03448.1"/>
    </source>
</evidence>
<evidence type="ECO:0000313" key="13">
    <source>
        <dbReference type="Proteomes" id="UP000625210"/>
    </source>
</evidence>
<comment type="subcellular location">
    <subcellularLocation>
        <location evidence="1 9">Cell membrane</location>
        <topology evidence="1 9">Multi-pass membrane protein</topology>
    </subcellularLocation>
</comment>